<comment type="caution">
    <text evidence="4">The sequence shown here is derived from an EMBL/GenBank/DDBJ whole genome shotgun (WGS) entry which is preliminary data.</text>
</comment>
<dbReference type="PANTHER" id="PTHR33121:SF79">
    <property type="entry name" value="CYCLIC DI-GMP PHOSPHODIESTERASE PDED-RELATED"/>
    <property type="match status" value="1"/>
</dbReference>
<dbReference type="PROSITE" id="PS50887">
    <property type="entry name" value="GGDEF"/>
    <property type="match status" value="1"/>
</dbReference>
<dbReference type="PANTHER" id="PTHR33121">
    <property type="entry name" value="CYCLIC DI-GMP PHOSPHODIESTERASE PDEF"/>
    <property type="match status" value="1"/>
</dbReference>
<dbReference type="Gene3D" id="3.30.450.20">
    <property type="entry name" value="PAS domain"/>
    <property type="match status" value="1"/>
</dbReference>
<reference evidence="4" key="1">
    <citation type="submission" date="2022-01" db="EMBL/GenBank/DDBJ databases">
        <authorList>
            <person name="Lagorce A."/>
        </authorList>
    </citation>
    <scope>NUCLEOTIDE SEQUENCE</scope>
    <source>
        <strain evidence="4">Th15_F1_A12</strain>
    </source>
</reference>
<protein>
    <submittedName>
        <fullName evidence="4">GGDEF-domain containing protein</fullName>
    </submittedName>
</protein>
<evidence type="ECO:0000313" key="4">
    <source>
        <dbReference type="EMBL" id="CAH1598222.1"/>
    </source>
</evidence>
<name>A0AAU9QTD7_9VIBR</name>
<dbReference type="EMBL" id="CAKMUD010000089">
    <property type="protein sequence ID" value="CAH1598222.1"/>
    <property type="molecule type" value="Genomic_DNA"/>
</dbReference>
<feature type="domain" description="GGDEF" evidence="3">
    <location>
        <begin position="363"/>
        <end position="494"/>
    </location>
</feature>
<dbReference type="SMART" id="SM00267">
    <property type="entry name" value="GGDEF"/>
    <property type="match status" value="1"/>
</dbReference>
<evidence type="ECO:0000259" key="2">
    <source>
        <dbReference type="PROSITE" id="PS50883"/>
    </source>
</evidence>
<gene>
    <name evidence="4" type="ORF">THF1A12_350032</name>
</gene>
<keyword evidence="1" id="KW-0472">Membrane</keyword>
<dbReference type="CDD" id="cd18773">
    <property type="entry name" value="PDC1_HK_sensor"/>
    <property type="match status" value="1"/>
</dbReference>
<dbReference type="PROSITE" id="PS50883">
    <property type="entry name" value="EAL"/>
    <property type="match status" value="1"/>
</dbReference>
<dbReference type="Pfam" id="PF00563">
    <property type="entry name" value="EAL"/>
    <property type="match status" value="1"/>
</dbReference>
<dbReference type="InterPro" id="IPR000160">
    <property type="entry name" value="GGDEF_dom"/>
</dbReference>
<dbReference type="NCBIfam" id="TIGR00254">
    <property type="entry name" value="GGDEF"/>
    <property type="match status" value="1"/>
</dbReference>
<keyword evidence="1" id="KW-0812">Transmembrane</keyword>
<organism evidence="4 5">
    <name type="scientific">Vibrio jasicida</name>
    <dbReference type="NCBI Taxonomy" id="766224"/>
    <lineage>
        <taxon>Bacteria</taxon>
        <taxon>Pseudomonadati</taxon>
        <taxon>Pseudomonadota</taxon>
        <taxon>Gammaproteobacteria</taxon>
        <taxon>Vibrionales</taxon>
        <taxon>Vibrionaceae</taxon>
        <taxon>Vibrio</taxon>
    </lineage>
</organism>
<evidence type="ECO:0000313" key="5">
    <source>
        <dbReference type="Proteomes" id="UP001295462"/>
    </source>
</evidence>
<dbReference type="InterPro" id="IPR001633">
    <property type="entry name" value="EAL_dom"/>
</dbReference>
<sequence length="763" mass="86802">MIGLKKNIWTLYITLFAISVGLFSLFGHYHYESTLDKYKDKQLLQLELFASSVDSLFKAQETLLEVVGHQLVEQNDFTRTASLQMRPLLDNLMSIHPAIAAFGLTNPQGDYLAISSNLDLQKLKNLNQNPQTKYTFIAALESNHMVVGRTYFMPALDSLVIPIRKAIRDKQGRVTAVMTAGFKMNSSLVFRNDIHANEHNRVSLVREDGYLTFTSAEQATVYSYNHPADGHKKSIVFEQVDKKYGWSRDTVKSLASAVNIVADDPRINQLVTLKYLPDYKLWASSSTDLRYIQSGFFEQFALYSIVFIFIQAGFYALVRSIANNELATREKLLYQAHHDHLTLLPNREYLRTHIGRWLGGASNPFTLMFIDVDNFKSVNDTHGHEFGDEVLKQIAQRLKTFEAEGRLIIREASDEFILLVNLVDKASINTLASDLIAYLSEPYIVKDNQFLLSCSIGIALYPSHGNNLDALLRSADIAMYQAKKERNTYSLFDQQMHVKHLHKMRIEQRLRLAIERQSLFMVYQPQLNVNGQVYGVEALIRWQDEELGFVPPNEFIPLAESSGLMVRLGELIIEKSLIDMARLMATSHQPIQMSINISVKQFIQVNFVDNLLASIEKHGVDQNRITLEITENLFIEDLDKFAPICERLHQLGFKISLDDFGTGYSSLSMLKALPIDEVKIDKSFVDNIEEDEKALNMVQNIIAIGKNFGMKVLAEGVETKQQRDQLAVCGCDLIQGYFYSKPLLFEALIEFAQQSRNEKAVAE</sequence>
<dbReference type="Pfam" id="PF00990">
    <property type="entry name" value="GGDEF"/>
    <property type="match status" value="1"/>
</dbReference>
<dbReference type="InterPro" id="IPR050706">
    <property type="entry name" value="Cyclic-di-GMP_PDE-like"/>
</dbReference>
<dbReference type="CDD" id="cd01948">
    <property type="entry name" value="EAL"/>
    <property type="match status" value="1"/>
</dbReference>
<dbReference type="InterPro" id="IPR043128">
    <property type="entry name" value="Rev_trsase/Diguanyl_cyclase"/>
</dbReference>
<proteinExistence type="predicted"/>
<dbReference type="SUPFAM" id="SSF141868">
    <property type="entry name" value="EAL domain-like"/>
    <property type="match status" value="1"/>
</dbReference>
<dbReference type="CDD" id="cd01949">
    <property type="entry name" value="GGDEF"/>
    <property type="match status" value="1"/>
</dbReference>
<dbReference type="InterPro" id="IPR035919">
    <property type="entry name" value="EAL_sf"/>
</dbReference>
<dbReference type="AlphaFoldDB" id="A0AAU9QTD7"/>
<dbReference type="RefSeq" id="WP_409589509.1">
    <property type="nucleotide sequence ID" value="NZ_CAKMTZ010000087.1"/>
</dbReference>
<dbReference type="Proteomes" id="UP001295462">
    <property type="component" value="Unassembled WGS sequence"/>
</dbReference>
<evidence type="ECO:0000256" key="1">
    <source>
        <dbReference type="SAM" id="Phobius"/>
    </source>
</evidence>
<dbReference type="SUPFAM" id="SSF55073">
    <property type="entry name" value="Nucleotide cyclase"/>
    <property type="match status" value="1"/>
</dbReference>
<evidence type="ECO:0000259" key="3">
    <source>
        <dbReference type="PROSITE" id="PS50887"/>
    </source>
</evidence>
<dbReference type="SMART" id="SM00052">
    <property type="entry name" value="EAL"/>
    <property type="match status" value="1"/>
</dbReference>
<feature type="transmembrane region" description="Helical" evidence="1">
    <location>
        <begin position="12"/>
        <end position="31"/>
    </location>
</feature>
<dbReference type="InterPro" id="IPR029787">
    <property type="entry name" value="Nucleotide_cyclase"/>
</dbReference>
<dbReference type="GO" id="GO:0071111">
    <property type="term" value="F:cyclic-guanylate-specific phosphodiesterase activity"/>
    <property type="evidence" value="ECO:0007669"/>
    <property type="project" value="InterPro"/>
</dbReference>
<dbReference type="Gene3D" id="3.20.20.450">
    <property type="entry name" value="EAL domain"/>
    <property type="match status" value="1"/>
</dbReference>
<dbReference type="Gene3D" id="3.30.70.270">
    <property type="match status" value="1"/>
</dbReference>
<accession>A0AAU9QTD7</accession>
<feature type="domain" description="EAL" evidence="2">
    <location>
        <begin position="503"/>
        <end position="756"/>
    </location>
</feature>
<keyword evidence="1" id="KW-1133">Transmembrane helix</keyword>